<comment type="subcellular location">
    <subcellularLocation>
        <location evidence="3">Cytoplasm</location>
    </subcellularLocation>
    <subcellularLocation>
        <location evidence="2">Nucleus</location>
    </subcellularLocation>
</comment>
<dbReference type="InterPro" id="IPR019474">
    <property type="entry name" value="Ub_conjug_fac_E4_core"/>
</dbReference>
<gene>
    <name evidence="13" type="ORF">BB559_000171</name>
</gene>
<comment type="caution">
    <text evidence="13">The sequence shown here is derived from an EMBL/GenBank/DDBJ whole genome shotgun (WGS) entry which is preliminary data.</text>
</comment>
<feature type="domain" description="U-box" evidence="12">
    <location>
        <begin position="1018"/>
        <end position="1092"/>
    </location>
</feature>
<dbReference type="SUPFAM" id="SSF57850">
    <property type="entry name" value="RING/U-box"/>
    <property type="match status" value="1"/>
</dbReference>
<keyword evidence="9" id="KW-0833">Ubl conjugation pathway</keyword>
<dbReference type="GO" id="GO:0000151">
    <property type="term" value="C:ubiquitin ligase complex"/>
    <property type="evidence" value="ECO:0007669"/>
    <property type="project" value="InterPro"/>
</dbReference>
<name>A0A2T9Z645_9FUNG</name>
<dbReference type="EMBL" id="MBFT01000009">
    <property type="protein sequence ID" value="PVV00040.1"/>
    <property type="molecule type" value="Genomic_DNA"/>
</dbReference>
<dbReference type="InterPro" id="IPR003613">
    <property type="entry name" value="Ubox_domain"/>
</dbReference>
<dbReference type="GO" id="GO:0005634">
    <property type="term" value="C:nucleus"/>
    <property type="evidence" value="ECO:0007669"/>
    <property type="project" value="UniProtKB-SubCell"/>
</dbReference>
<dbReference type="OrthoDB" id="20295at2759"/>
<dbReference type="STRING" id="61424.A0A2T9Z645"/>
<comment type="pathway">
    <text evidence="4">Protein modification; protein ubiquitination.</text>
</comment>
<evidence type="ECO:0000313" key="14">
    <source>
        <dbReference type="Proteomes" id="UP000245699"/>
    </source>
</evidence>
<dbReference type="PROSITE" id="PS51698">
    <property type="entry name" value="U_BOX"/>
    <property type="match status" value="1"/>
</dbReference>
<feature type="compositionally biased region" description="Low complexity" evidence="11">
    <location>
        <begin position="792"/>
        <end position="801"/>
    </location>
</feature>
<evidence type="ECO:0000256" key="8">
    <source>
        <dbReference type="ARBA" id="ARBA00022679"/>
    </source>
</evidence>
<dbReference type="InterPro" id="IPR013083">
    <property type="entry name" value="Znf_RING/FYVE/PHD"/>
</dbReference>
<accession>A0A2T9Z645</accession>
<protein>
    <recommendedName>
        <fullName evidence="6">RING-type E3 ubiquitin transferase</fullName>
        <ecNumber evidence="6">2.3.2.27</ecNumber>
    </recommendedName>
</protein>
<evidence type="ECO:0000256" key="2">
    <source>
        <dbReference type="ARBA" id="ARBA00004123"/>
    </source>
</evidence>
<evidence type="ECO:0000256" key="1">
    <source>
        <dbReference type="ARBA" id="ARBA00000900"/>
    </source>
</evidence>
<dbReference type="GO" id="GO:0034450">
    <property type="term" value="F:ubiquitin-ubiquitin ligase activity"/>
    <property type="evidence" value="ECO:0007669"/>
    <property type="project" value="InterPro"/>
</dbReference>
<evidence type="ECO:0000259" key="12">
    <source>
        <dbReference type="PROSITE" id="PS51698"/>
    </source>
</evidence>
<evidence type="ECO:0000256" key="5">
    <source>
        <dbReference type="ARBA" id="ARBA00007434"/>
    </source>
</evidence>
<keyword evidence="10" id="KW-0539">Nucleus</keyword>
<evidence type="ECO:0000256" key="4">
    <source>
        <dbReference type="ARBA" id="ARBA00004906"/>
    </source>
</evidence>
<keyword evidence="14" id="KW-1185">Reference proteome</keyword>
<keyword evidence="8" id="KW-0808">Transferase</keyword>
<dbReference type="PANTHER" id="PTHR13931:SF2">
    <property type="entry name" value="UBIQUITIN CONJUGATION FACTOR E4 B"/>
    <property type="match status" value="1"/>
</dbReference>
<evidence type="ECO:0000256" key="7">
    <source>
        <dbReference type="ARBA" id="ARBA00022490"/>
    </source>
</evidence>
<dbReference type="GO" id="GO:0006511">
    <property type="term" value="P:ubiquitin-dependent protein catabolic process"/>
    <property type="evidence" value="ECO:0007669"/>
    <property type="project" value="InterPro"/>
</dbReference>
<dbReference type="EC" id="2.3.2.27" evidence="6"/>
<dbReference type="Proteomes" id="UP000245699">
    <property type="component" value="Unassembled WGS sequence"/>
</dbReference>
<evidence type="ECO:0000256" key="10">
    <source>
        <dbReference type="ARBA" id="ARBA00023242"/>
    </source>
</evidence>
<feature type="region of interest" description="Disordered" evidence="11">
    <location>
        <begin position="778"/>
        <end position="803"/>
    </location>
</feature>
<comment type="catalytic activity">
    <reaction evidence="1">
        <text>S-ubiquitinyl-[E2 ubiquitin-conjugating enzyme]-L-cysteine + [acceptor protein]-L-lysine = [E2 ubiquitin-conjugating enzyme]-L-cysteine + N(6)-ubiquitinyl-[acceptor protein]-L-lysine.</text>
        <dbReference type="EC" id="2.3.2.27"/>
    </reaction>
</comment>
<dbReference type="Pfam" id="PF04564">
    <property type="entry name" value="U-box"/>
    <property type="match status" value="1"/>
</dbReference>
<dbReference type="GO" id="GO:0000209">
    <property type="term" value="P:protein polyubiquitination"/>
    <property type="evidence" value="ECO:0007669"/>
    <property type="project" value="TreeGrafter"/>
</dbReference>
<evidence type="ECO:0000256" key="9">
    <source>
        <dbReference type="ARBA" id="ARBA00022786"/>
    </source>
</evidence>
<dbReference type="InterPro" id="IPR045132">
    <property type="entry name" value="UBE4"/>
</dbReference>
<dbReference type="SMART" id="SM00504">
    <property type="entry name" value="Ubox"/>
    <property type="match status" value="1"/>
</dbReference>
<dbReference type="Pfam" id="PF10408">
    <property type="entry name" value="Ufd2P_core"/>
    <property type="match status" value="2"/>
</dbReference>
<dbReference type="Gene3D" id="3.30.40.10">
    <property type="entry name" value="Zinc/RING finger domain, C3HC4 (zinc finger)"/>
    <property type="match status" value="1"/>
</dbReference>
<evidence type="ECO:0000256" key="3">
    <source>
        <dbReference type="ARBA" id="ARBA00004496"/>
    </source>
</evidence>
<evidence type="ECO:0000256" key="6">
    <source>
        <dbReference type="ARBA" id="ARBA00012483"/>
    </source>
</evidence>
<keyword evidence="7" id="KW-0963">Cytoplasm</keyword>
<evidence type="ECO:0000313" key="13">
    <source>
        <dbReference type="EMBL" id="PVV00040.1"/>
    </source>
</evidence>
<organism evidence="13 14">
    <name type="scientific">Furculomyces boomerangus</name>
    <dbReference type="NCBI Taxonomy" id="61424"/>
    <lineage>
        <taxon>Eukaryota</taxon>
        <taxon>Fungi</taxon>
        <taxon>Fungi incertae sedis</taxon>
        <taxon>Zoopagomycota</taxon>
        <taxon>Kickxellomycotina</taxon>
        <taxon>Harpellomycetes</taxon>
        <taxon>Harpellales</taxon>
        <taxon>Harpellaceae</taxon>
        <taxon>Furculomyces</taxon>
    </lineage>
</organism>
<dbReference type="AlphaFoldDB" id="A0A2T9Z645"/>
<comment type="similarity">
    <text evidence="5">Belongs to the ubiquitin conjugation factor E4 family.</text>
</comment>
<dbReference type="GO" id="GO:0005737">
    <property type="term" value="C:cytoplasm"/>
    <property type="evidence" value="ECO:0007669"/>
    <property type="project" value="UniProtKB-SubCell"/>
</dbReference>
<sequence>MASKSIDSWENSAYSKVLGLPPTTLSKSNIEISLIDLLENISSSQNSHSFSFLFDSWKNASQISTNLKGPRAAAVEPTAKAQRIQSIDFLSKLLLSYAGLSLQDDSLFSGNSSAIFISLITSDPSSVAPWFLQLVSHFHNDGLDDILSNTFKTLNQKILSINNLLDPNLWQYIKAFEFLSENQTAAQTITQIPWFSKGLSREIQTSSLLGPLFSISTFPDEDNGGVKSYFEGLESRSKSDKISAMNGIQNSVNLLQSAQFRILNSIARASKQAREALLKWAASAIFSNTKRTGFQADPLASVSDGFADNLAMAFLNLSLPFSNDPQLLKTTKVDIIYWPSLRIISGKLDSIQTTNDNEQPTNSDIIKTTWSQLTRLCASTEEALEWDKSLLKANESQINEPGFISDCFFLTSLAINIGPLATMSKFQQSGKSFNELQEYIDRMETSQNSNNPQFGGTAMLERFKNHLNMLKWKRLAMQSNVMDPRRLLLLLNFSRFTLSTLLDLHFFASSPEANLTENQLSSNLISQKENAWKCFPEYLLEDQLTLIIFVARYAPDALMSPELSPIQPGISLLSDLVVSISIAVLSKSELVRNPHLKSKLVDVLHSITYSPPEDDSDYVDTNYSVSVAASSNTNPLSFNNLSTKRFSVHPLIAQFISSLNTNVSNHLPNSSKLALLKKRYPSDNLVMVLLKLYVEIEHTGASSAFYDKFSVRYHIARILRSLWEQPQSQHLKMTYLFFNSDSSITHIVDQFVSRMVSDTTYLLDESLSKLVTIKNLEQSIKSPPPENENNDQENSQDNQQELASAERQASSYITLAHETVHMLSFLTRLVPTPFRSDSIILRLASMLNYNLGLLAGPKCSNLKVSNMYERFHFEPKILLSELLAVYVHLGFPKSVYMDQSEINNEQEFLKSIKNNPPLGKNQNISGVSIEDANETDEIKEKNFIEALAQDQRSWNKKVFKSSLALCTKYNLKHPKSIELLNNIINKVEKAIRIANEQDSLLGFGTGGANDSSNMNEVDIPEEYLDPIMYTLMEDPCLLPTSQTIVDYKTIKGYLLTDPRDPFNRKPLDINDVVRVPELKAEIQEFKRSKLEKYK</sequence>
<dbReference type="UniPathway" id="UPA00143"/>
<dbReference type="GO" id="GO:0036503">
    <property type="term" value="P:ERAD pathway"/>
    <property type="evidence" value="ECO:0007669"/>
    <property type="project" value="InterPro"/>
</dbReference>
<evidence type="ECO:0000256" key="11">
    <source>
        <dbReference type="SAM" id="MobiDB-lite"/>
    </source>
</evidence>
<dbReference type="FunFam" id="3.30.40.10:FF:000055">
    <property type="entry name" value="Ubiquitin conjugation factor e4 a"/>
    <property type="match status" value="1"/>
</dbReference>
<reference evidence="13 14" key="1">
    <citation type="journal article" date="2018" name="MBio">
        <title>Comparative Genomics Reveals the Core Gene Toolbox for the Fungus-Insect Symbiosis.</title>
        <authorList>
            <person name="Wang Y."/>
            <person name="Stata M."/>
            <person name="Wang W."/>
            <person name="Stajich J.E."/>
            <person name="White M.M."/>
            <person name="Moncalvo J.M."/>
        </authorList>
    </citation>
    <scope>NUCLEOTIDE SEQUENCE [LARGE SCALE GENOMIC DNA]</scope>
    <source>
        <strain evidence="13 14">AUS-77-4</strain>
    </source>
</reference>
<proteinExistence type="inferred from homology"/>
<dbReference type="PANTHER" id="PTHR13931">
    <property type="entry name" value="UBIQUITINATION FACTOR E4"/>
    <property type="match status" value="1"/>
</dbReference>